<keyword evidence="10 13" id="KW-0472">Membrane</keyword>
<evidence type="ECO:0000256" key="13">
    <source>
        <dbReference type="SAM" id="Phobius"/>
    </source>
</evidence>
<feature type="transmembrane region" description="Helical" evidence="13">
    <location>
        <begin position="137"/>
        <end position="156"/>
    </location>
</feature>
<dbReference type="Gene3D" id="1.10.287.70">
    <property type="match status" value="2"/>
</dbReference>
<evidence type="ECO:0000256" key="4">
    <source>
        <dbReference type="ARBA" id="ARBA00022692"/>
    </source>
</evidence>
<sequence>MASKNAPPTSVQDEESQAKASNDVTTTLPKPPTEASERTEMARTATIRTRLGAFMDNPEKSLPGRIYHNFFLVLIVLNLIGLMLETLDGPNHGSSAPEYAMLPYSKSFVVAEMIFTAIVSLDLIVKFAVSKSVKKHFVSAVTIMDILAAAPLYILVLQSGLVALDNSQVQKKSDDYIKLLRLFRITRVVNMLKHKTGMRVLYITAKDCLAPLSITLFFLVTFVMLFGAILFYAQPCYNVSTCTFTDIFNAGYFVMVTVATVGYGDQMPDISNVIVLVVAIIVMIFGALYLAMPLAIVGIKYELTWAQFAAAEKTKVLAKPPSDPNVILTSELLAPTASRINVYYMELCQAASQLWSASVHFDAVMNSDAVEPRDRTDAATKLITTMCDVLRVHKTLLRSIKGFIPQDVLHPEALRDQRTNSSPSRHASSLKNSIVLRARQALSNSSQPDVDPDDVKSFRHRLYLLMERPHSSRQAVYVNRFFLAMVILSMLLFYAETTPEFQVYGVSSQLCHRAVEAYCSMLGRSVQSDPGCFVHSSPNTTTTTRLAFHCDEAPDLADFSQCFGFAWNYGSNTSTIECRQSFVDVDKVCSLRQCQSGHEPIVDMTNKWIYVEVYFAIVFTAELLVRFFAARHRGVFMRSFGTWIDILAITPFYAETITGLVRGLRPFFTIVPTFPTFLTILPIAKTLRILKLAPLQRLMIPLLFLFLGSVCAGAIFYEVQRGTQCQAHLPCLWWDRDIMKPSLAKPFPVGKRIQIQVDKLTLLTDMLRSTWMSIVTFTTVGYGDMKPRTPFGKILDILAMIFGSCYTAMPLSLIGGQFYACYAQFLKDSRATSPQTTAPVMDAMLHQQKRRRRRYPRAKISTADTPLLSQFVAMRHLLNEAILNTYRLKAMPAKVTPSATASVRSMDSMARSLGMQNPRLSATVKSPDAVLANVLTACSLVQTIVLHFSIVSIQDDAAADDDDMALQDVDDSRTRTDLLELQLPIKPTK</sequence>
<evidence type="ECO:0000256" key="9">
    <source>
        <dbReference type="ARBA" id="ARBA00023065"/>
    </source>
</evidence>
<dbReference type="Gene3D" id="1.20.120.350">
    <property type="entry name" value="Voltage-gated potassium channels. Chain C"/>
    <property type="match status" value="2"/>
</dbReference>
<feature type="transmembrane region" description="Helical" evidence="13">
    <location>
        <begin position="766"/>
        <end position="785"/>
    </location>
</feature>
<dbReference type="EMBL" id="VJMJ01000319">
    <property type="protein sequence ID" value="KAF0722981.1"/>
    <property type="molecule type" value="Genomic_DNA"/>
</dbReference>
<comment type="caution">
    <text evidence="15">The sequence shown here is derived from an EMBL/GenBank/DDBJ whole genome shotgun (WGS) entry which is preliminary data.</text>
</comment>
<protein>
    <recommendedName>
        <fullName evidence="14">Ion transport domain-containing protein</fullName>
    </recommendedName>
</protein>
<keyword evidence="3" id="KW-0633">Potassium transport</keyword>
<keyword evidence="2" id="KW-0813">Transport</keyword>
<dbReference type="InterPro" id="IPR028325">
    <property type="entry name" value="VG_K_chnl"/>
</dbReference>
<dbReference type="Proteomes" id="UP000481153">
    <property type="component" value="Unassembled WGS sequence"/>
</dbReference>
<keyword evidence="9" id="KW-0406">Ion transport</keyword>
<evidence type="ECO:0000256" key="10">
    <source>
        <dbReference type="ARBA" id="ARBA00023136"/>
    </source>
</evidence>
<feature type="transmembrane region" description="Helical" evidence="13">
    <location>
        <begin position="666"/>
        <end position="687"/>
    </location>
</feature>
<evidence type="ECO:0000313" key="15">
    <source>
        <dbReference type="EMBL" id="KAF0722981.1"/>
    </source>
</evidence>
<feature type="compositionally biased region" description="Polar residues" evidence="12">
    <location>
        <begin position="1"/>
        <end position="11"/>
    </location>
</feature>
<dbReference type="PANTHER" id="PTHR11537:SF254">
    <property type="entry name" value="POTASSIUM VOLTAGE-GATED CHANNEL PROTEIN SHAB"/>
    <property type="match status" value="1"/>
</dbReference>
<feature type="transmembrane region" description="Helical" evidence="13">
    <location>
        <begin position="476"/>
        <end position="495"/>
    </location>
</feature>
<evidence type="ECO:0000313" key="16">
    <source>
        <dbReference type="Proteomes" id="UP000481153"/>
    </source>
</evidence>
<dbReference type="InterPro" id="IPR005821">
    <property type="entry name" value="Ion_trans_dom"/>
</dbReference>
<dbReference type="VEuPathDB" id="FungiDB:AeMF1_010223"/>
<keyword evidence="6" id="KW-0851">Voltage-gated channel</keyword>
<dbReference type="Pfam" id="PF00520">
    <property type="entry name" value="Ion_trans"/>
    <property type="match status" value="2"/>
</dbReference>
<feature type="transmembrane region" description="Helical" evidence="13">
    <location>
        <begin position="699"/>
        <end position="717"/>
    </location>
</feature>
<evidence type="ECO:0000256" key="6">
    <source>
        <dbReference type="ARBA" id="ARBA00022882"/>
    </source>
</evidence>
<name>A0A6G0W8X8_9STRA</name>
<organism evidence="15 16">
    <name type="scientific">Aphanomyces euteiches</name>
    <dbReference type="NCBI Taxonomy" id="100861"/>
    <lineage>
        <taxon>Eukaryota</taxon>
        <taxon>Sar</taxon>
        <taxon>Stramenopiles</taxon>
        <taxon>Oomycota</taxon>
        <taxon>Saprolegniomycetes</taxon>
        <taxon>Saprolegniales</taxon>
        <taxon>Verrucalvaceae</taxon>
        <taxon>Aphanomyces</taxon>
    </lineage>
</organism>
<proteinExistence type="predicted"/>
<accession>A0A6G0W8X8</accession>
<feature type="transmembrane region" description="Helical" evidence="13">
    <location>
        <begin position="104"/>
        <end position="125"/>
    </location>
</feature>
<dbReference type="PRINTS" id="PR00169">
    <property type="entry name" value="KCHANNEL"/>
</dbReference>
<dbReference type="PANTHER" id="PTHR11537">
    <property type="entry name" value="VOLTAGE-GATED POTASSIUM CHANNEL"/>
    <property type="match status" value="1"/>
</dbReference>
<evidence type="ECO:0000256" key="3">
    <source>
        <dbReference type="ARBA" id="ARBA00022538"/>
    </source>
</evidence>
<dbReference type="SUPFAM" id="SSF81324">
    <property type="entry name" value="Voltage-gated potassium channels"/>
    <property type="match status" value="2"/>
</dbReference>
<reference evidence="15 16" key="1">
    <citation type="submission" date="2019-07" db="EMBL/GenBank/DDBJ databases">
        <title>Genomics analysis of Aphanomyces spp. identifies a new class of oomycete effector associated with host adaptation.</title>
        <authorList>
            <person name="Gaulin E."/>
        </authorList>
    </citation>
    <scope>NUCLEOTIDE SEQUENCE [LARGE SCALE GENOMIC DNA]</scope>
    <source>
        <strain evidence="15 16">ATCC 201684</strain>
    </source>
</reference>
<evidence type="ECO:0000256" key="11">
    <source>
        <dbReference type="ARBA" id="ARBA00023303"/>
    </source>
</evidence>
<feature type="transmembrane region" description="Helical" evidence="13">
    <location>
        <begin position="66"/>
        <end position="84"/>
    </location>
</feature>
<feature type="compositionally biased region" description="Polar residues" evidence="12">
    <location>
        <begin position="18"/>
        <end position="28"/>
    </location>
</feature>
<evidence type="ECO:0000256" key="2">
    <source>
        <dbReference type="ARBA" id="ARBA00022448"/>
    </source>
</evidence>
<feature type="transmembrane region" description="Helical" evidence="13">
    <location>
        <begin position="244"/>
        <end position="264"/>
    </location>
</feature>
<dbReference type="GO" id="GO:0001508">
    <property type="term" value="P:action potential"/>
    <property type="evidence" value="ECO:0007669"/>
    <property type="project" value="TreeGrafter"/>
</dbReference>
<keyword evidence="7" id="KW-0630">Potassium</keyword>
<evidence type="ECO:0000256" key="5">
    <source>
        <dbReference type="ARBA" id="ARBA00022826"/>
    </source>
</evidence>
<keyword evidence="8 13" id="KW-1133">Transmembrane helix</keyword>
<evidence type="ECO:0000256" key="12">
    <source>
        <dbReference type="SAM" id="MobiDB-lite"/>
    </source>
</evidence>
<dbReference type="GO" id="GO:0005249">
    <property type="term" value="F:voltage-gated potassium channel activity"/>
    <property type="evidence" value="ECO:0007669"/>
    <property type="project" value="InterPro"/>
</dbReference>
<feature type="region of interest" description="Disordered" evidence="12">
    <location>
        <begin position="1"/>
        <end position="42"/>
    </location>
</feature>
<keyword evidence="11" id="KW-0407">Ion channel</keyword>
<dbReference type="VEuPathDB" id="FungiDB:AeMF1_010224"/>
<feature type="transmembrane region" description="Helical" evidence="13">
    <location>
        <begin position="797"/>
        <end position="820"/>
    </location>
</feature>
<feature type="domain" description="Ion transport" evidence="14">
    <location>
        <begin position="65"/>
        <end position="301"/>
    </location>
</feature>
<dbReference type="InterPro" id="IPR027359">
    <property type="entry name" value="Volt_channel_dom_sf"/>
</dbReference>
<evidence type="ECO:0000256" key="1">
    <source>
        <dbReference type="ARBA" id="ARBA00004141"/>
    </source>
</evidence>
<evidence type="ECO:0000256" key="7">
    <source>
        <dbReference type="ARBA" id="ARBA00022958"/>
    </source>
</evidence>
<keyword evidence="16" id="KW-1185">Reference proteome</keyword>
<feature type="transmembrane region" description="Helical" evidence="13">
    <location>
        <begin position="608"/>
        <end position="628"/>
    </location>
</feature>
<comment type="subcellular location">
    <subcellularLocation>
        <location evidence="1">Membrane</location>
        <topology evidence="1">Multi-pass membrane protein</topology>
    </subcellularLocation>
</comment>
<evidence type="ECO:0000256" key="8">
    <source>
        <dbReference type="ARBA" id="ARBA00022989"/>
    </source>
</evidence>
<feature type="transmembrane region" description="Helical" evidence="13">
    <location>
        <begin position="209"/>
        <end position="232"/>
    </location>
</feature>
<feature type="domain" description="Ion transport" evidence="14">
    <location>
        <begin position="602"/>
        <end position="823"/>
    </location>
</feature>
<feature type="transmembrane region" description="Helical" evidence="13">
    <location>
        <begin position="270"/>
        <end position="291"/>
    </location>
</feature>
<evidence type="ECO:0000259" key="14">
    <source>
        <dbReference type="Pfam" id="PF00520"/>
    </source>
</evidence>
<keyword evidence="5" id="KW-0631">Potassium channel</keyword>
<keyword evidence="4 13" id="KW-0812">Transmembrane</keyword>
<dbReference type="GO" id="GO:0008076">
    <property type="term" value="C:voltage-gated potassium channel complex"/>
    <property type="evidence" value="ECO:0007669"/>
    <property type="project" value="InterPro"/>
</dbReference>
<dbReference type="AlphaFoldDB" id="A0A6G0W8X8"/>
<gene>
    <name evidence="15" type="ORF">Ae201684_018056</name>
</gene>